<dbReference type="Proteomes" id="UP001596495">
    <property type="component" value="Unassembled WGS sequence"/>
</dbReference>
<gene>
    <name evidence="2" type="ORF">ACFQNJ_14305</name>
</gene>
<keyword evidence="3" id="KW-1185">Reference proteome</keyword>
<dbReference type="EMBL" id="JBHTBX010000009">
    <property type="protein sequence ID" value="MFC7435685.1"/>
    <property type="molecule type" value="Genomic_DNA"/>
</dbReference>
<organism evidence="2 3">
    <name type="scientific">Hydrogenophaga bisanensis</name>
    <dbReference type="NCBI Taxonomy" id="439611"/>
    <lineage>
        <taxon>Bacteria</taxon>
        <taxon>Pseudomonadati</taxon>
        <taxon>Pseudomonadota</taxon>
        <taxon>Betaproteobacteria</taxon>
        <taxon>Burkholderiales</taxon>
        <taxon>Comamonadaceae</taxon>
        <taxon>Hydrogenophaga</taxon>
    </lineage>
</organism>
<reference evidence="3" key="1">
    <citation type="journal article" date="2019" name="Int. J. Syst. Evol. Microbiol.">
        <title>The Global Catalogue of Microorganisms (GCM) 10K type strain sequencing project: providing services to taxonomists for standard genome sequencing and annotation.</title>
        <authorList>
            <consortium name="The Broad Institute Genomics Platform"/>
            <consortium name="The Broad Institute Genome Sequencing Center for Infectious Disease"/>
            <person name="Wu L."/>
            <person name="Ma J."/>
        </authorList>
    </citation>
    <scope>NUCLEOTIDE SEQUENCE [LARGE SCALE GENOMIC DNA]</scope>
    <source>
        <strain evidence="3">CCUG 54518</strain>
    </source>
</reference>
<dbReference type="RefSeq" id="WP_382258755.1">
    <property type="nucleotide sequence ID" value="NZ_JBHTBX010000009.1"/>
</dbReference>
<evidence type="ECO:0000256" key="1">
    <source>
        <dbReference type="SAM" id="MobiDB-lite"/>
    </source>
</evidence>
<evidence type="ECO:0000313" key="3">
    <source>
        <dbReference type="Proteomes" id="UP001596495"/>
    </source>
</evidence>
<name>A0ABW2RC96_9BURK</name>
<feature type="region of interest" description="Disordered" evidence="1">
    <location>
        <begin position="84"/>
        <end position="107"/>
    </location>
</feature>
<accession>A0ABW2RC96</accession>
<evidence type="ECO:0000313" key="2">
    <source>
        <dbReference type="EMBL" id="MFC7435685.1"/>
    </source>
</evidence>
<proteinExistence type="predicted"/>
<protein>
    <submittedName>
        <fullName evidence="2">Uncharacterized protein</fullName>
    </submittedName>
</protein>
<comment type="caution">
    <text evidence="2">The sequence shown here is derived from an EMBL/GenBank/DDBJ whole genome shotgun (WGS) entry which is preliminary data.</text>
</comment>
<sequence length="107" mass="11717">MNSRWDLLEDLLADLHHARRRGDLGRLAFLAYCDVRRWAREAGRPVLAEQATRLITDSPHHSREDFLSQIDQLIHSLEALQPPAAPAVAPAPTGNCSPGHSAGPVPA</sequence>